<evidence type="ECO:0000259" key="4">
    <source>
        <dbReference type="PROSITE" id="PS50949"/>
    </source>
</evidence>
<dbReference type="Pfam" id="PF07729">
    <property type="entry name" value="FCD"/>
    <property type="match status" value="1"/>
</dbReference>
<dbReference type="PROSITE" id="PS50949">
    <property type="entry name" value="HTH_GNTR"/>
    <property type="match status" value="1"/>
</dbReference>
<dbReference type="PANTHER" id="PTHR43537:SF5">
    <property type="entry name" value="UXU OPERON TRANSCRIPTIONAL REGULATOR"/>
    <property type="match status" value="1"/>
</dbReference>
<keyword evidence="6" id="KW-1185">Reference proteome</keyword>
<sequence length="210" mass="23595">MLQGGSFSIGDRLPGERRLAEMFHTSRNTIREVLCNLETMGYLEIKEKSGCYLKSKQGRISWEMLRKRKSQTANHQLIETLMFVAPKLAKAEALRLSPANIASLEKATARLGEAIVNFDLSMVSRQYIAFFLALAEASQNDYLILLMNELSVASQNLEHVGTGLSEVQIDSLFAYHVELFNALKNGQPEQAESLAEQCMQTFHQLVLPEN</sequence>
<dbReference type="InterPro" id="IPR008920">
    <property type="entry name" value="TF_FadR/GntR_C"/>
</dbReference>
<evidence type="ECO:0000313" key="6">
    <source>
        <dbReference type="Proteomes" id="UP001317742"/>
    </source>
</evidence>
<dbReference type="SMART" id="SM00895">
    <property type="entry name" value="FCD"/>
    <property type="match status" value="1"/>
</dbReference>
<dbReference type="Proteomes" id="UP001317742">
    <property type="component" value="Chromosome"/>
</dbReference>
<dbReference type="SMART" id="SM00345">
    <property type="entry name" value="HTH_GNTR"/>
    <property type="match status" value="1"/>
</dbReference>
<dbReference type="SUPFAM" id="SSF46785">
    <property type="entry name" value="Winged helix' DNA-binding domain"/>
    <property type="match status" value="1"/>
</dbReference>
<keyword evidence="1" id="KW-0805">Transcription regulation</keyword>
<dbReference type="Pfam" id="PF00392">
    <property type="entry name" value="GntR"/>
    <property type="match status" value="1"/>
</dbReference>
<organism evidence="5 6">
    <name type="scientific">Pseudodesulfovibrio nedwellii</name>
    <dbReference type="NCBI Taxonomy" id="2973072"/>
    <lineage>
        <taxon>Bacteria</taxon>
        <taxon>Pseudomonadati</taxon>
        <taxon>Thermodesulfobacteriota</taxon>
        <taxon>Desulfovibrionia</taxon>
        <taxon>Desulfovibrionales</taxon>
        <taxon>Desulfovibrionaceae</taxon>
    </lineage>
</organism>
<dbReference type="PANTHER" id="PTHR43537">
    <property type="entry name" value="TRANSCRIPTIONAL REGULATOR, GNTR FAMILY"/>
    <property type="match status" value="1"/>
</dbReference>
<dbReference type="PRINTS" id="PR00035">
    <property type="entry name" value="HTHGNTR"/>
</dbReference>
<dbReference type="SUPFAM" id="SSF48008">
    <property type="entry name" value="GntR ligand-binding domain-like"/>
    <property type="match status" value="1"/>
</dbReference>
<keyword evidence="3" id="KW-0804">Transcription</keyword>
<dbReference type="InterPro" id="IPR000524">
    <property type="entry name" value="Tscrpt_reg_HTH_GntR"/>
</dbReference>
<dbReference type="InterPro" id="IPR036388">
    <property type="entry name" value="WH-like_DNA-bd_sf"/>
</dbReference>
<accession>A0ABN6SA91</accession>
<protein>
    <submittedName>
        <fullName evidence="5">GntR family transcriptional regulator</fullName>
    </submittedName>
</protein>
<evidence type="ECO:0000256" key="3">
    <source>
        <dbReference type="ARBA" id="ARBA00023163"/>
    </source>
</evidence>
<keyword evidence="2" id="KW-0238">DNA-binding</keyword>
<evidence type="ECO:0000256" key="2">
    <source>
        <dbReference type="ARBA" id="ARBA00023125"/>
    </source>
</evidence>
<gene>
    <name evidence="5" type="ORF">SYK_30960</name>
</gene>
<dbReference type="CDD" id="cd07377">
    <property type="entry name" value="WHTH_GntR"/>
    <property type="match status" value="1"/>
</dbReference>
<reference evidence="5 6" key="1">
    <citation type="submission" date="2022-08" db="EMBL/GenBank/DDBJ databases">
        <title>Genome Sequence of the sulphate-reducing bacterium, Pseudodesulfovibrio sp. SYK.</title>
        <authorList>
            <person name="Kondo R."/>
            <person name="Kataoka T."/>
        </authorList>
    </citation>
    <scope>NUCLEOTIDE SEQUENCE [LARGE SCALE GENOMIC DNA]</scope>
    <source>
        <strain evidence="5 6">SYK</strain>
    </source>
</reference>
<dbReference type="InterPro" id="IPR011711">
    <property type="entry name" value="GntR_C"/>
</dbReference>
<proteinExistence type="predicted"/>
<name>A0ABN6SA91_9BACT</name>
<feature type="domain" description="HTH gntR-type" evidence="4">
    <location>
        <begin position="1"/>
        <end position="56"/>
    </location>
</feature>
<evidence type="ECO:0000313" key="5">
    <source>
        <dbReference type="EMBL" id="BDQ38736.1"/>
    </source>
</evidence>
<dbReference type="Gene3D" id="1.20.120.530">
    <property type="entry name" value="GntR ligand-binding domain-like"/>
    <property type="match status" value="1"/>
</dbReference>
<evidence type="ECO:0000256" key="1">
    <source>
        <dbReference type="ARBA" id="ARBA00023015"/>
    </source>
</evidence>
<dbReference type="InterPro" id="IPR036390">
    <property type="entry name" value="WH_DNA-bd_sf"/>
</dbReference>
<dbReference type="Gene3D" id="1.10.10.10">
    <property type="entry name" value="Winged helix-like DNA-binding domain superfamily/Winged helix DNA-binding domain"/>
    <property type="match status" value="1"/>
</dbReference>
<dbReference type="EMBL" id="AP026709">
    <property type="protein sequence ID" value="BDQ38736.1"/>
    <property type="molecule type" value="Genomic_DNA"/>
</dbReference>